<dbReference type="GO" id="GO:0004176">
    <property type="term" value="F:ATP-dependent peptidase activity"/>
    <property type="evidence" value="ECO:0007669"/>
    <property type="project" value="UniProtKB-UniRule"/>
</dbReference>
<dbReference type="NCBIfam" id="NF041438">
    <property type="entry name" value="SepM_fam_S16"/>
    <property type="match status" value="1"/>
</dbReference>
<evidence type="ECO:0000259" key="3">
    <source>
        <dbReference type="PROSITE" id="PS51786"/>
    </source>
</evidence>
<keyword evidence="1" id="KW-0645">Protease</keyword>
<dbReference type="InterPro" id="IPR008269">
    <property type="entry name" value="Lon_proteolytic"/>
</dbReference>
<dbReference type="InterPro" id="IPR020568">
    <property type="entry name" value="Ribosomal_Su5_D2-typ_SF"/>
</dbReference>
<dbReference type="PANTHER" id="PTHR10046">
    <property type="entry name" value="ATP DEPENDENT LON PROTEASE FAMILY MEMBER"/>
    <property type="match status" value="1"/>
</dbReference>
<dbReference type="SUPFAM" id="SSF50156">
    <property type="entry name" value="PDZ domain-like"/>
    <property type="match status" value="1"/>
</dbReference>
<dbReference type="RefSeq" id="WP_235957203.1">
    <property type="nucleotide sequence ID" value="NZ_JAAKGU010000008.1"/>
</dbReference>
<dbReference type="EMBL" id="JAAKGU010000008">
    <property type="protein sequence ID" value="NGM84023.1"/>
    <property type="molecule type" value="Genomic_DNA"/>
</dbReference>
<comment type="similarity">
    <text evidence="1">Belongs to the peptidase S16 family.</text>
</comment>
<dbReference type="Pfam" id="PF05362">
    <property type="entry name" value="Lon_C"/>
    <property type="match status" value="1"/>
</dbReference>
<keyword evidence="2" id="KW-1133">Transmembrane helix</keyword>
<organism evidence="4 5">
    <name type="scientific">Paenibacillus apii</name>
    <dbReference type="NCBI Taxonomy" id="1850370"/>
    <lineage>
        <taxon>Bacteria</taxon>
        <taxon>Bacillati</taxon>
        <taxon>Bacillota</taxon>
        <taxon>Bacilli</taxon>
        <taxon>Bacillales</taxon>
        <taxon>Paenibacillaceae</taxon>
        <taxon>Paenibacillus</taxon>
    </lineage>
</organism>
<name>A0A6M1PQM8_9BACL</name>
<comment type="caution">
    <text evidence="4">The sequence shown here is derived from an EMBL/GenBank/DDBJ whole genome shotgun (WGS) entry which is preliminary data.</text>
</comment>
<sequence>MRQSRNRTGIRAGVYLFTLIVLIYVIVFMGTPYVVYQPGAASEVAPMIKVENEDRDEAGTFMMTTVSASYANVALLIYSALNPNAEIARKAERLGNQSEDEYAATQVYYMSSSQSNAVEAAYKAAGILYRDVTDYLFVFSVPGETGHKQLQPGDKILGVDGRQVADPEALSKLLSARKIGDKVSVSLERKGKKLTEDVTLVEIKDSGKKAVRPGLGVVIGAIQKVKASEPGREVSFTDTDVGGPSAGLMFTMEIYNRLTKGDLTKGYRVAGTGTIDPKGEVGPIGGVQFKIVAAERKGAEIFFVPVKNYEEAKAKADKIGAKMKLVPVSTLDQAIQYMKKLPVKP</sequence>
<feature type="active site" evidence="1">
    <location>
        <position position="245"/>
    </location>
</feature>
<dbReference type="SUPFAM" id="SSF54211">
    <property type="entry name" value="Ribosomal protein S5 domain 2-like"/>
    <property type="match status" value="1"/>
</dbReference>
<accession>A0A6M1PQM8</accession>
<keyword evidence="2" id="KW-0472">Membrane</keyword>
<reference evidence="4 5" key="1">
    <citation type="submission" date="2020-02" db="EMBL/GenBank/DDBJ databases">
        <authorList>
            <person name="Gao J."/>
            <person name="Sun J."/>
        </authorList>
    </citation>
    <scope>NUCLEOTIDE SEQUENCE [LARGE SCALE GENOMIC DNA]</scope>
    <source>
        <strain evidence="4 5">7124</strain>
    </source>
</reference>
<dbReference type="EC" id="3.4.21.53" evidence="1"/>
<dbReference type="GO" id="GO:0006508">
    <property type="term" value="P:proteolysis"/>
    <property type="evidence" value="ECO:0007669"/>
    <property type="project" value="UniProtKB-KW"/>
</dbReference>
<protein>
    <recommendedName>
        <fullName evidence="1">endopeptidase La</fullName>
        <ecNumber evidence="1">3.4.21.53</ecNumber>
    </recommendedName>
</protein>
<feature type="active site" evidence="1">
    <location>
        <position position="290"/>
    </location>
</feature>
<dbReference type="Gene3D" id="2.30.42.10">
    <property type="match status" value="1"/>
</dbReference>
<feature type="transmembrane region" description="Helical" evidence="2">
    <location>
        <begin position="12"/>
        <end position="36"/>
    </location>
</feature>
<proteinExistence type="inferred from homology"/>
<evidence type="ECO:0000313" key="4">
    <source>
        <dbReference type="EMBL" id="NGM84023.1"/>
    </source>
</evidence>
<keyword evidence="1" id="KW-0720">Serine protease</keyword>
<dbReference type="InterPro" id="IPR001478">
    <property type="entry name" value="PDZ"/>
</dbReference>
<evidence type="ECO:0000313" key="5">
    <source>
        <dbReference type="Proteomes" id="UP000480151"/>
    </source>
</evidence>
<dbReference type="GO" id="GO:0004252">
    <property type="term" value="F:serine-type endopeptidase activity"/>
    <property type="evidence" value="ECO:0007669"/>
    <property type="project" value="UniProtKB-UniRule"/>
</dbReference>
<keyword evidence="1" id="KW-0378">Hydrolase</keyword>
<evidence type="ECO:0000256" key="1">
    <source>
        <dbReference type="PROSITE-ProRule" id="PRU01122"/>
    </source>
</evidence>
<dbReference type="InterPro" id="IPR036034">
    <property type="entry name" value="PDZ_sf"/>
</dbReference>
<dbReference type="GO" id="GO:0030163">
    <property type="term" value="P:protein catabolic process"/>
    <property type="evidence" value="ECO:0007669"/>
    <property type="project" value="InterPro"/>
</dbReference>
<keyword evidence="5" id="KW-1185">Reference proteome</keyword>
<feature type="transmembrane region" description="Helical" evidence="2">
    <location>
        <begin position="61"/>
        <end position="81"/>
    </location>
</feature>
<dbReference type="Proteomes" id="UP000480151">
    <property type="component" value="Unassembled WGS sequence"/>
</dbReference>
<dbReference type="InterPro" id="IPR027065">
    <property type="entry name" value="Lon_Prtase"/>
</dbReference>
<comment type="catalytic activity">
    <reaction evidence="1">
        <text>Hydrolysis of proteins in presence of ATP.</text>
        <dbReference type="EC" id="3.4.21.53"/>
    </reaction>
</comment>
<gene>
    <name evidence="4" type="ORF">G5B47_16520</name>
</gene>
<dbReference type="AlphaFoldDB" id="A0A6M1PQM8"/>
<feature type="domain" description="Lon proteolytic" evidence="3">
    <location>
        <begin position="239"/>
        <end position="341"/>
    </location>
</feature>
<dbReference type="Pfam" id="PF13180">
    <property type="entry name" value="PDZ_2"/>
    <property type="match status" value="1"/>
</dbReference>
<keyword evidence="2" id="KW-0812">Transmembrane</keyword>
<dbReference type="GO" id="GO:0005524">
    <property type="term" value="F:ATP binding"/>
    <property type="evidence" value="ECO:0007669"/>
    <property type="project" value="InterPro"/>
</dbReference>
<dbReference type="Gene3D" id="3.30.230.10">
    <property type="match status" value="1"/>
</dbReference>
<evidence type="ECO:0000256" key="2">
    <source>
        <dbReference type="SAM" id="Phobius"/>
    </source>
</evidence>
<dbReference type="InterPro" id="IPR014721">
    <property type="entry name" value="Ribsml_uS5_D2-typ_fold_subgr"/>
</dbReference>
<dbReference type="PROSITE" id="PS51786">
    <property type="entry name" value="LON_PROTEOLYTIC"/>
    <property type="match status" value="1"/>
</dbReference>